<reference evidence="2" key="1">
    <citation type="submission" date="2022-12" db="EMBL/GenBank/DDBJ databases">
        <title>Reference genome sequencing for broad-spectrum identification of bacterial and archaeal isolates by mass spectrometry.</title>
        <authorList>
            <person name="Sekiguchi Y."/>
            <person name="Tourlousse D.M."/>
        </authorList>
    </citation>
    <scope>NUCLEOTIDE SEQUENCE</scope>
    <source>
        <strain evidence="2">301</strain>
    </source>
</reference>
<dbReference type="InterPro" id="IPR050383">
    <property type="entry name" value="GlyoxalaseI/FosfomycinResist"/>
</dbReference>
<dbReference type="Pfam" id="PF00903">
    <property type="entry name" value="Glyoxalase"/>
    <property type="match status" value="1"/>
</dbReference>
<dbReference type="Proteomes" id="UP001245370">
    <property type="component" value="Unassembled WGS sequence"/>
</dbReference>
<dbReference type="PANTHER" id="PTHR21366:SF14">
    <property type="entry name" value="GLYOXALASE DOMAIN-CONTAINING PROTEIN 5"/>
    <property type="match status" value="1"/>
</dbReference>
<dbReference type="EMBL" id="JAVDPY010000001">
    <property type="protein sequence ID" value="MDR6332566.1"/>
    <property type="molecule type" value="Genomic_DNA"/>
</dbReference>
<evidence type="ECO:0000313" key="5">
    <source>
        <dbReference type="Proteomes" id="UP001245370"/>
    </source>
</evidence>
<dbReference type="GeneID" id="95762151"/>
<protein>
    <submittedName>
        <fullName evidence="2">Biphenyl-2,3-diol 1,2-dioxygenase</fullName>
    </submittedName>
    <submittedName>
        <fullName evidence="3">Catechol 2,3-dioxygenase-like lactoylglutathione lyase family enzyme</fullName>
    </submittedName>
</protein>
<proteinExistence type="predicted"/>
<dbReference type="EMBL" id="BSDO01000002">
    <property type="protein sequence ID" value="GLI21682.1"/>
    <property type="molecule type" value="Genomic_DNA"/>
</dbReference>
<dbReference type="Gene3D" id="3.10.180.10">
    <property type="entry name" value="2,3-Dihydroxybiphenyl 1,2-Dioxygenase, domain 1"/>
    <property type="match status" value="1"/>
</dbReference>
<comment type="caution">
    <text evidence="2">The sequence shown here is derived from an EMBL/GenBank/DDBJ whole genome shotgun (WGS) entry which is preliminary data.</text>
</comment>
<accession>A0A9W6CM44</accession>
<feature type="domain" description="VOC" evidence="1">
    <location>
        <begin position="6"/>
        <end position="126"/>
    </location>
</feature>
<evidence type="ECO:0000313" key="3">
    <source>
        <dbReference type="EMBL" id="MDR6332566.1"/>
    </source>
</evidence>
<name>A0A9W6CM44_XANFL</name>
<reference evidence="3 5" key="2">
    <citation type="submission" date="2023-07" db="EMBL/GenBank/DDBJ databases">
        <title>Genomic Encyclopedia of Type Strains, Phase IV (KMG-IV): sequencing the most valuable type-strain genomes for metagenomic binning, comparative biology and taxonomic classification.</title>
        <authorList>
            <person name="Goeker M."/>
        </authorList>
    </citation>
    <scope>NUCLEOTIDE SEQUENCE [LARGE SCALE GENOMIC DNA]</scope>
    <source>
        <strain evidence="3 5">DSM 338</strain>
    </source>
</reference>
<gene>
    <name evidence="3" type="ORF">GGQ86_001013</name>
    <name evidence="2" type="ORF">XFLAVUS301_13560</name>
</gene>
<evidence type="ECO:0000259" key="1">
    <source>
        <dbReference type="PROSITE" id="PS51819"/>
    </source>
</evidence>
<dbReference type="PANTHER" id="PTHR21366">
    <property type="entry name" value="GLYOXALASE FAMILY PROTEIN"/>
    <property type="match status" value="1"/>
</dbReference>
<keyword evidence="5" id="KW-1185">Reference proteome</keyword>
<dbReference type="AlphaFoldDB" id="A0A9W6CM44"/>
<dbReference type="SUPFAM" id="SSF54593">
    <property type="entry name" value="Glyoxalase/Bleomycin resistance protein/Dihydroxybiphenyl dioxygenase"/>
    <property type="match status" value="1"/>
</dbReference>
<dbReference type="InterPro" id="IPR037523">
    <property type="entry name" value="VOC_core"/>
</dbReference>
<dbReference type="InterPro" id="IPR029068">
    <property type="entry name" value="Glyas_Bleomycin-R_OHBP_Dase"/>
</dbReference>
<evidence type="ECO:0000313" key="2">
    <source>
        <dbReference type="EMBL" id="GLI21682.1"/>
    </source>
</evidence>
<dbReference type="RefSeq" id="WP_281806498.1">
    <property type="nucleotide sequence ID" value="NZ_BSDO01000002.1"/>
</dbReference>
<sequence>MPGKIAFDHCVVHVSDFARSNAFYASVLGAEVVTVGTGFAYRFGDCQLNLHGPGVDPVPVAHLPVQPGNSDLCFRWDGPIAEAVAHLAAHDITPELGPVRRFGAQGHGTSVYFRDPDGSLLEFISYDTSQGDAS</sequence>
<dbReference type="InterPro" id="IPR004360">
    <property type="entry name" value="Glyas_Fos-R_dOase_dom"/>
</dbReference>
<organism evidence="2 4">
    <name type="scientific">Xanthobacter flavus</name>
    <dbReference type="NCBI Taxonomy" id="281"/>
    <lineage>
        <taxon>Bacteria</taxon>
        <taxon>Pseudomonadati</taxon>
        <taxon>Pseudomonadota</taxon>
        <taxon>Alphaproteobacteria</taxon>
        <taxon>Hyphomicrobiales</taxon>
        <taxon>Xanthobacteraceae</taxon>
        <taxon>Xanthobacter</taxon>
    </lineage>
</organism>
<evidence type="ECO:0000313" key="4">
    <source>
        <dbReference type="Proteomes" id="UP001144397"/>
    </source>
</evidence>
<dbReference type="Proteomes" id="UP001144397">
    <property type="component" value="Unassembled WGS sequence"/>
</dbReference>
<dbReference type="PROSITE" id="PS51819">
    <property type="entry name" value="VOC"/>
    <property type="match status" value="1"/>
</dbReference>